<comment type="catalytic activity">
    <reaction evidence="1 8">
        <text>5-hydroxyisourate + H2O = 5-hydroxy-2-oxo-4-ureido-2,5-dihydro-1H-imidazole-5-carboxylate + H(+)</text>
        <dbReference type="Rhea" id="RHEA:23736"/>
        <dbReference type="ChEBI" id="CHEBI:15377"/>
        <dbReference type="ChEBI" id="CHEBI:15378"/>
        <dbReference type="ChEBI" id="CHEBI:18072"/>
        <dbReference type="ChEBI" id="CHEBI:58639"/>
        <dbReference type="EC" id="3.5.2.17"/>
    </reaction>
</comment>
<dbReference type="CDD" id="cd05822">
    <property type="entry name" value="TLP_HIUase"/>
    <property type="match status" value="1"/>
</dbReference>
<dbReference type="OrthoDB" id="10265230at2759"/>
<feature type="binding site" evidence="7">
    <location>
        <position position="149"/>
    </location>
    <ligand>
        <name>substrate</name>
    </ligand>
</feature>
<evidence type="ECO:0000313" key="11">
    <source>
        <dbReference type="EMBL" id="RUP24108.1"/>
    </source>
</evidence>
<evidence type="ECO:0000256" key="6">
    <source>
        <dbReference type="ARBA" id="ARBA00022801"/>
    </source>
</evidence>
<dbReference type="SUPFAM" id="SSF49472">
    <property type="entry name" value="Transthyretin (synonym: prealbumin)"/>
    <property type="match status" value="1"/>
</dbReference>
<evidence type="ECO:0000256" key="9">
    <source>
        <dbReference type="SAM" id="MobiDB-lite"/>
    </source>
</evidence>
<dbReference type="AlphaFoldDB" id="A0A433BCW8"/>
<feature type="region of interest" description="Disordered" evidence="9">
    <location>
        <begin position="1"/>
        <end position="29"/>
    </location>
</feature>
<dbReference type="GO" id="GO:0006144">
    <property type="term" value="P:purine nucleobase metabolic process"/>
    <property type="evidence" value="ECO:0007669"/>
    <property type="project" value="UniProtKB-KW"/>
</dbReference>
<evidence type="ECO:0000256" key="3">
    <source>
        <dbReference type="ARBA" id="ARBA00009850"/>
    </source>
</evidence>
<feature type="binding site" evidence="7">
    <location>
        <position position="86"/>
    </location>
    <ligand>
        <name>substrate</name>
    </ligand>
</feature>
<comment type="function">
    <text evidence="2">Catalyzes the hydrolysis of 5-hydroxyisourate (HIU) to 2-oxo-4-hydroxy-4-carboxy-5-ureidoimidazoline (OHCU).</text>
</comment>
<feature type="non-terminal residue" evidence="11">
    <location>
        <position position="1"/>
    </location>
</feature>
<evidence type="ECO:0000256" key="1">
    <source>
        <dbReference type="ARBA" id="ARBA00001043"/>
    </source>
</evidence>
<comment type="similarity">
    <text evidence="3 8">Belongs to the transthyretin family. 5-hydroxyisourate hydrolase subfamily.</text>
</comment>
<protein>
    <recommendedName>
        <fullName evidence="8">5-hydroxyisourate hydrolase</fullName>
        <shortName evidence="8">HIU hydrolase</shortName>
        <shortName evidence="8">HIUHase</shortName>
        <ecNumber evidence="8">3.5.2.17</ecNumber>
    </recommendedName>
</protein>
<dbReference type="Proteomes" id="UP000268093">
    <property type="component" value="Unassembled WGS sequence"/>
</dbReference>
<accession>A0A433BCW8</accession>
<dbReference type="InterPro" id="IPR023419">
    <property type="entry name" value="Transthyretin_CS"/>
</dbReference>
<evidence type="ECO:0000256" key="5">
    <source>
        <dbReference type="ARBA" id="ARBA00022631"/>
    </source>
</evidence>
<dbReference type="PRINTS" id="PR00189">
    <property type="entry name" value="TRNSTHYRETIN"/>
</dbReference>
<organism evidence="11 12">
    <name type="scientific">Jimgerdemannia flammicorona</name>
    <dbReference type="NCBI Taxonomy" id="994334"/>
    <lineage>
        <taxon>Eukaryota</taxon>
        <taxon>Fungi</taxon>
        <taxon>Fungi incertae sedis</taxon>
        <taxon>Mucoromycota</taxon>
        <taxon>Mucoromycotina</taxon>
        <taxon>Endogonomycetes</taxon>
        <taxon>Endogonales</taxon>
        <taxon>Endogonaceae</taxon>
        <taxon>Jimgerdemannia</taxon>
    </lineage>
</organism>
<dbReference type="InterPro" id="IPR000895">
    <property type="entry name" value="Transthyretin/HIU_hydrolase"/>
</dbReference>
<reference evidence="11 12" key="1">
    <citation type="journal article" date="2018" name="New Phytol.">
        <title>Phylogenomics of Endogonaceae and evolution of mycorrhizas within Mucoromycota.</title>
        <authorList>
            <person name="Chang Y."/>
            <person name="Desiro A."/>
            <person name="Na H."/>
            <person name="Sandor L."/>
            <person name="Lipzen A."/>
            <person name="Clum A."/>
            <person name="Barry K."/>
            <person name="Grigoriev I.V."/>
            <person name="Martin F.M."/>
            <person name="Stajich J.E."/>
            <person name="Smith M.E."/>
            <person name="Bonito G."/>
            <person name="Spatafora J.W."/>
        </authorList>
    </citation>
    <scope>NUCLEOTIDE SEQUENCE [LARGE SCALE GENOMIC DNA]</scope>
    <source>
        <strain evidence="11 12">GMNB39</strain>
    </source>
</reference>
<comment type="caution">
    <text evidence="11">The sequence shown here is derived from an EMBL/GenBank/DDBJ whole genome shotgun (WGS) entry which is preliminary data.</text>
</comment>
<feature type="domain" description="Transthyretin/hydroxyisourate hydrolase" evidence="10">
    <location>
        <begin position="44"/>
        <end position="151"/>
    </location>
</feature>
<sequence>PPPPFAPLDSSLSPPASADPKPSSSTSSSILNRAMASVSKKSLVTTHILVASKGIPGKNIPVKLEFMEAADVFTLRAVGTSDGEGRCNNLLGNDNKLKKGTYRLTFHTRTFFENLGEKCFYPYIIFEVNRETENYHIPLLISPYSYTTYRGT</sequence>
<evidence type="ECO:0000256" key="7">
    <source>
        <dbReference type="PIRSR" id="PIRSR600895-51"/>
    </source>
</evidence>
<gene>
    <name evidence="11" type="ORF">BC936DRAFT_138947</name>
</gene>
<keyword evidence="6 8" id="KW-0378">Hydrolase</keyword>
<comment type="subunit">
    <text evidence="4 8">Homotetramer.</text>
</comment>
<evidence type="ECO:0000256" key="8">
    <source>
        <dbReference type="RuleBase" id="RU361270"/>
    </source>
</evidence>
<dbReference type="Pfam" id="PF00576">
    <property type="entry name" value="Transthyretin"/>
    <property type="match status" value="1"/>
</dbReference>
<evidence type="ECO:0000259" key="10">
    <source>
        <dbReference type="Pfam" id="PF00576"/>
    </source>
</evidence>
<name>A0A433BCW8_9FUNG</name>
<keyword evidence="12" id="KW-1185">Reference proteome</keyword>
<dbReference type="GO" id="GO:0033971">
    <property type="term" value="F:hydroxyisourate hydrolase activity"/>
    <property type="evidence" value="ECO:0007669"/>
    <property type="project" value="UniProtKB-EC"/>
</dbReference>
<dbReference type="EMBL" id="RBNI01014016">
    <property type="protein sequence ID" value="RUP24108.1"/>
    <property type="molecule type" value="Genomic_DNA"/>
</dbReference>
<proteinExistence type="inferred from homology"/>
<dbReference type="InterPro" id="IPR023416">
    <property type="entry name" value="Transthyretin/HIU_hydrolase_d"/>
</dbReference>
<dbReference type="PANTHER" id="PTHR10395">
    <property type="entry name" value="URICASE AND TRANSTHYRETIN-RELATED"/>
    <property type="match status" value="1"/>
</dbReference>
<feature type="binding site" evidence="7">
    <location>
        <position position="47"/>
    </location>
    <ligand>
        <name>substrate</name>
    </ligand>
</feature>
<dbReference type="InterPro" id="IPR014306">
    <property type="entry name" value="Hydroxyisourate_hydrolase"/>
</dbReference>
<dbReference type="PANTHER" id="PTHR10395:SF7">
    <property type="entry name" value="5-HYDROXYISOURATE HYDROLASE"/>
    <property type="match status" value="1"/>
</dbReference>
<feature type="compositionally biased region" description="Low complexity" evidence="9">
    <location>
        <begin position="7"/>
        <end position="29"/>
    </location>
</feature>
<evidence type="ECO:0000256" key="2">
    <source>
        <dbReference type="ARBA" id="ARBA00002704"/>
    </source>
</evidence>
<evidence type="ECO:0000256" key="4">
    <source>
        <dbReference type="ARBA" id="ARBA00011881"/>
    </source>
</evidence>
<keyword evidence="5 8" id="KW-0659">Purine metabolism</keyword>
<dbReference type="EC" id="3.5.2.17" evidence="8"/>
<evidence type="ECO:0000313" key="12">
    <source>
        <dbReference type="Proteomes" id="UP000268093"/>
    </source>
</evidence>
<dbReference type="Gene3D" id="2.60.40.180">
    <property type="entry name" value="Transthyretin/hydroxyisourate hydrolase domain"/>
    <property type="match status" value="1"/>
</dbReference>
<dbReference type="NCBIfam" id="TIGR02962">
    <property type="entry name" value="hdxy_isourate"/>
    <property type="match status" value="1"/>
</dbReference>
<dbReference type="PROSITE" id="PS00769">
    <property type="entry name" value="TRANSTHYRETIN_2"/>
    <property type="match status" value="1"/>
</dbReference>
<dbReference type="InterPro" id="IPR036817">
    <property type="entry name" value="Transthyretin/HIU_hydrolase_sf"/>
</dbReference>